<feature type="region of interest" description="Disordered" evidence="1">
    <location>
        <begin position="1"/>
        <end position="27"/>
    </location>
</feature>
<accession>A0A7W7SH35</accession>
<dbReference type="RefSeq" id="WP_184921461.1">
    <property type="nucleotide sequence ID" value="NZ_JACHJR010000001.1"/>
</dbReference>
<dbReference type="AlphaFoldDB" id="A0A7W7SH35"/>
<evidence type="ECO:0000256" key="1">
    <source>
        <dbReference type="SAM" id="MobiDB-lite"/>
    </source>
</evidence>
<reference evidence="2 3" key="1">
    <citation type="submission" date="2020-08" db="EMBL/GenBank/DDBJ databases">
        <title>Sequencing the genomes of 1000 actinobacteria strains.</title>
        <authorList>
            <person name="Klenk H.-P."/>
        </authorList>
    </citation>
    <scope>NUCLEOTIDE SEQUENCE [LARGE SCALE GENOMIC DNA]</scope>
    <source>
        <strain evidence="2 3">DSM 44786</strain>
    </source>
</reference>
<evidence type="ECO:0000313" key="3">
    <source>
        <dbReference type="Proteomes" id="UP000573327"/>
    </source>
</evidence>
<protein>
    <submittedName>
        <fullName evidence="2">DNA polymerase III alpha subunit</fullName>
    </submittedName>
</protein>
<dbReference type="EMBL" id="JACHJR010000001">
    <property type="protein sequence ID" value="MBB4950361.1"/>
    <property type="molecule type" value="Genomic_DNA"/>
</dbReference>
<organism evidence="2 3">
    <name type="scientific">Kitasatospora gansuensis</name>
    <dbReference type="NCBI Taxonomy" id="258050"/>
    <lineage>
        <taxon>Bacteria</taxon>
        <taxon>Bacillati</taxon>
        <taxon>Actinomycetota</taxon>
        <taxon>Actinomycetes</taxon>
        <taxon>Kitasatosporales</taxon>
        <taxon>Streptomycetaceae</taxon>
        <taxon>Kitasatospora</taxon>
    </lineage>
</organism>
<name>A0A7W7SH35_9ACTN</name>
<comment type="caution">
    <text evidence="2">The sequence shown here is derived from an EMBL/GenBank/DDBJ whole genome shotgun (WGS) entry which is preliminary data.</text>
</comment>
<sequence>MFAGTDPDSIPGTAPGAQAPPLPAMTPVEQTIADLWATGTSATSHPVQHLRGDLDHAGAVPADRLGSVPHGTRVLVGGLVTHRQRPPTAGGVLFLSLEDEPV</sequence>
<keyword evidence="3" id="KW-1185">Reference proteome</keyword>
<evidence type="ECO:0000313" key="2">
    <source>
        <dbReference type="EMBL" id="MBB4950361.1"/>
    </source>
</evidence>
<dbReference type="Proteomes" id="UP000573327">
    <property type="component" value="Unassembled WGS sequence"/>
</dbReference>
<proteinExistence type="predicted"/>
<gene>
    <name evidence="2" type="ORF">F4556_005896</name>
</gene>